<name>S7PTI6_GLOTA</name>
<dbReference type="RefSeq" id="XP_007870648.1">
    <property type="nucleotide sequence ID" value="XM_007872457.1"/>
</dbReference>
<accession>S7PTI6</accession>
<dbReference type="Proteomes" id="UP000030669">
    <property type="component" value="Unassembled WGS sequence"/>
</dbReference>
<dbReference type="OrthoDB" id="3054858at2759"/>
<evidence type="ECO:0000313" key="1">
    <source>
        <dbReference type="EMBL" id="EPQ50743.1"/>
    </source>
</evidence>
<reference evidence="1 2" key="1">
    <citation type="journal article" date="2012" name="Science">
        <title>The Paleozoic origin of enzymatic lignin decomposition reconstructed from 31 fungal genomes.</title>
        <authorList>
            <person name="Floudas D."/>
            <person name="Binder M."/>
            <person name="Riley R."/>
            <person name="Barry K."/>
            <person name="Blanchette R.A."/>
            <person name="Henrissat B."/>
            <person name="Martinez A.T."/>
            <person name="Otillar R."/>
            <person name="Spatafora J.W."/>
            <person name="Yadav J.S."/>
            <person name="Aerts A."/>
            <person name="Benoit I."/>
            <person name="Boyd A."/>
            <person name="Carlson A."/>
            <person name="Copeland A."/>
            <person name="Coutinho P.M."/>
            <person name="de Vries R.P."/>
            <person name="Ferreira P."/>
            <person name="Findley K."/>
            <person name="Foster B."/>
            <person name="Gaskell J."/>
            <person name="Glotzer D."/>
            <person name="Gorecki P."/>
            <person name="Heitman J."/>
            <person name="Hesse C."/>
            <person name="Hori C."/>
            <person name="Igarashi K."/>
            <person name="Jurgens J.A."/>
            <person name="Kallen N."/>
            <person name="Kersten P."/>
            <person name="Kohler A."/>
            <person name="Kuees U."/>
            <person name="Kumar T.K.A."/>
            <person name="Kuo A."/>
            <person name="LaButti K."/>
            <person name="Larrondo L.F."/>
            <person name="Lindquist E."/>
            <person name="Ling A."/>
            <person name="Lombard V."/>
            <person name="Lucas S."/>
            <person name="Lundell T."/>
            <person name="Martin R."/>
            <person name="McLaughlin D.J."/>
            <person name="Morgenstern I."/>
            <person name="Morin E."/>
            <person name="Murat C."/>
            <person name="Nagy L.G."/>
            <person name="Nolan M."/>
            <person name="Ohm R.A."/>
            <person name="Patyshakuliyeva A."/>
            <person name="Rokas A."/>
            <person name="Ruiz-Duenas F.J."/>
            <person name="Sabat G."/>
            <person name="Salamov A."/>
            <person name="Samejima M."/>
            <person name="Schmutz J."/>
            <person name="Slot J.C."/>
            <person name="St John F."/>
            <person name="Stenlid J."/>
            <person name="Sun H."/>
            <person name="Sun S."/>
            <person name="Syed K."/>
            <person name="Tsang A."/>
            <person name="Wiebenga A."/>
            <person name="Young D."/>
            <person name="Pisabarro A."/>
            <person name="Eastwood D.C."/>
            <person name="Martin F."/>
            <person name="Cullen D."/>
            <person name="Grigoriev I.V."/>
            <person name="Hibbett D.S."/>
        </authorList>
    </citation>
    <scope>NUCLEOTIDE SEQUENCE [LARGE SCALE GENOMIC DNA]</scope>
    <source>
        <strain evidence="1 2">ATCC 11539</strain>
    </source>
</reference>
<dbReference type="KEGG" id="gtr:GLOTRDRAFT_118162"/>
<dbReference type="HOGENOM" id="CLU_1885986_0_0_1"/>
<gene>
    <name evidence="1" type="ORF">GLOTRDRAFT_118162</name>
</gene>
<dbReference type="EMBL" id="KB469313">
    <property type="protein sequence ID" value="EPQ50743.1"/>
    <property type="molecule type" value="Genomic_DNA"/>
</dbReference>
<dbReference type="GeneID" id="19300452"/>
<keyword evidence="2" id="KW-1185">Reference proteome</keyword>
<dbReference type="AlphaFoldDB" id="S7PTI6"/>
<dbReference type="OMA" id="WNCTIHI"/>
<organism evidence="1 2">
    <name type="scientific">Gloeophyllum trabeum (strain ATCC 11539 / FP-39264 / Madison 617)</name>
    <name type="common">Brown rot fungus</name>
    <dbReference type="NCBI Taxonomy" id="670483"/>
    <lineage>
        <taxon>Eukaryota</taxon>
        <taxon>Fungi</taxon>
        <taxon>Dikarya</taxon>
        <taxon>Basidiomycota</taxon>
        <taxon>Agaricomycotina</taxon>
        <taxon>Agaricomycetes</taxon>
        <taxon>Gloeophyllales</taxon>
        <taxon>Gloeophyllaceae</taxon>
        <taxon>Gloeophyllum</taxon>
    </lineage>
</organism>
<sequence>MAQAWPHLRCLILGYSPMYHEPGFTLNGLAQLVRLCPCLNDISIPINADISEYEPLPVAERELYNGKVTMLAFGRSKVGDPVSVAMFLSRLFPNVKLVTGHDEAGGSAAWDKVRDYAKAFASVRREERLLWRTPA</sequence>
<protein>
    <submittedName>
        <fullName evidence="1">Uncharacterized protein</fullName>
    </submittedName>
</protein>
<evidence type="ECO:0000313" key="2">
    <source>
        <dbReference type="Proteomes" id="UP000030669"/>
    </source>
</evidence>
<proteinExistence type="predicted"/>